<evidence type="ECO:0000313" key="1">
    <source>
        <dbReference type="EMBL" id="CAL4070853.1"/>
    </source>
</evidence>
<comment type="caution">
    <text evidence="1">The sequence shown here is derived from an EMBL/GenBank/DDBJ whole genome shotgun (WGS) entry which is preliminary data.</text>
</comment>
<feature type="non-terminal residue" evidence="1">
    <location>
        <position position="1"/>
    </location>
</feature>
<organism evidence="1 2">
    <name type="scientific">Meganyctiphanes norvegica</name>
    <name type="common">Northern krill</name>
    <name type="synonym">Thysanopoda norvegica</name>
    <dbReference type="NCBI Taxonomy" id="48144"/>
    <lineage>
        <taxon>Eukaryota</taxon>
        <taxon>Metazoa</taxon>
        <taxon>Ecdysozoa</taxon>
        <taxon>Arthropoda</taxon>
        <taxon>Crustacea</taxon>
        <taxon>Multicrustacea</taxon>
        <taxon>Malacostraca</taxon>
        <taxon>Eumalacostraca</taxon>
        <taxon>Eucarida</taxon>
        <taxon>Euphausiacea</taxon>
        <taxon>Euphausiidae</taxon>
        <taxon>Meganyctiphanes</taxon>
    </lineage>
</organism>
<dbReference type="Proteomes" id="UP001497623">
    <property type="component" value="Unassembled WGS sequence"/>
</dbReference>
<proteinExistence type="predicted"/>
<evidence type="ECO:0000313" key="2">
    <source>
        <dbReference type="Proteomes" id="UP001497623"/>
    </source>
</evidence>
<feature type="non-terminal residue" evidence="1">
    <location>
        <position position="119"/>
    </location>
</feature>
<dbReference type="EMBL" id="CAXKWB010003877">
    <property type="protein sequence ID" value="CAL4070853.1"/>
    <property type="molecule type" value="Genomic_DNA"/>
</dbReference>
<name>A0AAV2Q810_MEGNR</name>
<sequence length="119" mass="13767">EKCLAWKSEDDDHDTYAWTPVLCEEKLDIWCQDDGYRSLPEIPSGTEWVSFPENGKLNYYTKSSDIDTKTILEREEYCEVDHGARTLSFDTVEALEAFQQIIKTPLILGIFLRDDGKII</sequence>
<dbReference type="AlphaFoldDB" id="A0AAV2Q810"/>
<keyword evidence="2" id="KW-1185">Reference proteome</keyword>
<accession>A0AAV2Q810</accession>
<gene>
    <name evidence="1" type="ORF">MNOR_LOCUS8365</name>
</gene>
<reference evidence="1 2" key="1">
    <citation type="submission" date="2024-05" db="EMBL/GenBank/DDBJ databases">
        <authorList>
            <person name="Wallberg A."/>
        </authorList>
    </citation>
    <scope>NUCLEOTIDE SEQUENCE [LARGE SCALE GENOMIC DNA]</scope>
</reference>
<protein>
    <submittedName>
        <fullName evidence="1">Uncharacterized protein</fullName>
    </submittedName>
</protein>